<dbReference type="InterPro" id="IPR011032">
    <property type="entry name" value="GroES-like_sf"/>
</dbReference>
<dbReference type="Gene3D" id="3.90.180.10">
    <property type="entry name" value="Medium-chain alcohol dehydrogenases, catalytic domain"/>
    <property type="match status" value="1"/>
</dbReference>
<evidence type="ECO:0000313" key="2">
    <source>
        <dbReference type="EMBL" id="GAB93198.1"/>
    </source>
</evidence>
<dbReference type="Pfam" id="PF13602">
    <property type="entry name" value="ADH_zinc_N_2"/>
    <property type="match status" value="1"/>
</dbReference>
<dbReference type="CDD" id="cd05289">
    <property type="entry name" value="MDR_like_2"/>
    <property type="match status" value="1"/>
</dbReference>
<dbReference type="AlphaFoldDB" id="K6VAG7"/>
<name>K6VAG7_9ACTN</name>
<dbReference type="EMBL" id="BAHC01000209">
    <property type="protein sequence ID" value="GAB93198.1"/>
    <property type="molecule type" value="Genomic_DNA"/>
</dbReference>
<dbReference type="RefSeq" id="WP_006338179.1">
    <property type="nucleotide sequence ID" value="NZ_BAHC01000209.1"/>
</dbReference>
<dbReference type="STRING" id="1108045.GORHZ_209_00330"/>
<dbReference type="SMART" id="SM00829">
    <property type="entry name" value="PKS_ER"/>
    <property type="match status" value="1"/>
</dbReference>
<dbReference type="Gene3D" id="3.40.50.720">
    <property type="entry name" value="NAD(P)-binding Rossmann-like Domain"/>
    <property type="match status" value="1"/>
</dbReference>
<dbReference type="InterPro" id="IPR013154">
    <property type="entry name" value="ADH-like_N"/>
</dbReference>
<dbReference type="InterPro" id="IPR036291">
    <property type="entry name" value="NAD(P)-bd_dom_sf"/>
</dbReference>
<dbReference type="OrthoDB" id="3613651at2"/>
<comment type="caution">
    <text evidence="2">The sequence shown here is derived from an EMBL/GenBank/DDBJ whole genome shotgun (WGS) entry which is preliminary data.</text>
</comment>
<dbReference type="Pfam" id="PF08240">
    <property type="entry name" value="ADH_N"/>
    <property type="match status" value="1"/>
</dbReference>
<accession>K6VAG7</accession>
<dbReference type="InterPro" id="IPR020843">
    <property type="entry name" value="ER"/>
</dbReference>
<protein>
    <submittedName>
        <fullName evidence="2">Putative oxidoreductase</fullName>
    </submittedName>
</protein>
<evidence type="ECO:0000259" key="1">
    <source>
        <dbReference type="SMART" id="SM00829"/>
    </source>
</evidence>
<dbReference type="InterPro" id="IPR052585">
    <property type="entry name" value="Lipid_raft_assoc_Zn_ADH"/>
</dbReference>
<keyword evidence="3" id="KW-1185">Reference proteome</keyword>
<feature type="domain" description="Enoyl reductase (ER)" evidence="1">
    <location>
        <begin position="12"/>
        <end position="305"/>
    </location>
</feature>
<gene>
    <name evidence="2" type="ORF">GORHZ_209_00330</name>
</gene>
<evidence type="ECO:0000313" key="3">
    <source>
        <dbReference type="Proteomes" id="UP000008363"/>
    </source>
</evidence>
<dbReference type="PANTHER" id="PTHR43482:SF1">
    <property type="entry name" value="PROTEIN AST1-RELATED"/>
    <property type="match status" value="1"/>
</dbReference>
<dbReference type="eggNOG" id="COG0604">
    <property type="taxonomic scope" value="Bacteria"/>
</dbReference>
<sequence>MWARALAYGKFGGPEVLELIKVWTPEPGPGQVRVKVRTGGLNPIDGKLRAGVFSGGLPVLTPARLGSEFAGVVESVGEGVDEFAAGDEVIGIVPERSGHAEALISPAEFLAPRPQSVSWAASSAISAGGMTAYGALGEIDIQTGDTVIIHGASGAVGTIAVQLARLWGADTVIGTASEENHDYLREIGAVPVSYGPGLRERLSAVVPDGRPVKMLDAAGREAVADSIGFVTNPASDVISLLPFVDEEFGVKFNILRYDGDVLRAVAALVADGSITVREPTVFGFDEPAKAHELLDTGHTHGKVVYEIG</sequence>
<dbReference type="GO" id="GO:0016491">
    <property type="term" value="F:oxidoreductase activity"/>
    <property type="evidence" value="ECO:0007669"/>
    <property type="project" value="InterPro"/>
</dbReference>
<organism evidence="2 3">
    <name type="scientific">Gordonia rhizosphera NBRC 16068</name>
    <dbReference type="NCBI Taxonomy" id="1108045"/>
    <lineage>
        <taxon>Bacteria</taxon>
        <taxon>Bacillati</taxon>
        <taxon>Actinomycetota</taxon>
        <taxon>Actinomycetes</taxon>
        <taxon>Mycobacteriales</taxon>
        <taxon>Gordoniaceae</taxon>
        <taxon>Gordonia</taxon>
    </lineage>
</organism>
<reference evidence="2 3" key="1">
    <citation type="submission" date="2012-08" db="EMBL/GenBank/DDBJ databases">
        <title>Whole genome shotgun sequence of Gordonia rhizosphera NBRC 16068.</title>
        <authorList>
            <person name="Takarada H."/>
            <person name="Isaki S."/>
            <person name="Hosoyama A."/>
            <person name="Tsuchikane K."/>
            <person name="Katsumata H."/>
            <person name="Baba S."/>
            <person name="Ohji S."/>
            <person name="Yamazaki S."/>
            <person name="Fujita N."/>
        </authorList>
    </citation>
    <scope>NUCLEOTIDE SEQUENCE [LARGE SCALE GENOMIC DNA]</scope>
    <source>
        <strain evidence="2 3">NBRC 16068</strain>
    </source>
</reference>
<dbReference type="Proteomes" id="UP000008363">
    <property type="component" value="Unassembled WGS sequence"/>
</dbReference>
<dbReference type="SUPFAM" id="SSF50129">
    <property type="entry name" value="GroES-like"/>
    <property type="match status" value="1"/>
</dbReference>
<dbReference type="PANTHER" id="PTHR43482">
    <property type="entry name" value="PROTEIN AST1-RELATED"/>
    <property type="match status" value="1"/>
</dbReference>
<proteinExistence type="predicted"/>
<dbReference type="SUPFAM" id="SSF51735">
    <property type="entry name" value="NAD(P)-binding Rossmann-fold domains"/>
    <property type="match status" value="1"/>
</dbReference>